<feature type="region of interest" description="Disordered" evidence="1">
    <location>
        <begin position="15"/>
        <end position="35"/>
    </location>
</feature>
<proteinExistence type="predicted"/>
<sequence>MVQVVPFHSLKEQVMADSTRRATTPGQPAGGMPGFWRRMQDRVTGFLEAVGEVLHGMDQARQMHPTISAYHDPHR</sequence>
<evidence type="ECO:0000313" key="2">
    <source>
        <dbReference type="EMBL" id="OZI22888.1"/>
    </source>
</evidence>
<dbReference type="Proteomes" id="UP000216947">
    <property type="component" value="Unassembled WGS sequence"/>
</dbReference>
<protein>
    <submittedName>
        <fullName evidence="2">Uncharacterized protein</fullName>
    </submittedName>
</protein>
<gene>
    <name evidence="2" type="ORF">CAL19_10345</name>
</gene>
<keyword evidence="3" id="KW-1185">Reference proteome</keyword>
<accession>A0A261RCY9</accession>
<reference evidence="3" key="1">
    <citation type="submission" date="2017-05" db="EMBL/GenBank/DDBJ databases">
        <title>Complete and WGS of Bordetella genogroups.</title>
        <authorList>
            <person name="Spilker T."/>
            <person name="Lipuma J."/>
        </authorList>
    </citation>
    <scope>NUCLEOTIDE SEQUENCE [LARGE SCALE GENOMIC DNA]</scope>
    <source>
        <strain evidence="3">AU18089</strain>
    </source>
</reference>
<comment type="caution">
    <text evidence="2">The sequence shown here is derived from an EMBL/GenBank/DDBJ whole genome shotgun (WGS) entry which is preliminary data.</text>
</comment>
<evidence type="ECO:0000313" key="3">
    <source>
        <dbReference type="Proteomes" id="UP000216947"/>
    </source>
</evidence>
<dbReference type="AlphaFoldDB" id="A0A261RCY9"/>
<organism evidence="2 3">
    <name type="scientific">Bordetella genomosp. 7</name>
    <dbReference type="NCBI Taxonomy" id="1416805"/>
    <lineage>
        <taxon>Bacteria</taxon>
        <taxon>Pseudomonadati</taxon>
        <taxon>Pseudomonadota</taxon>
        <taxon>Betaproteobacteria</taxon>
        <taxon>Burkholderiales</taxon>
        <taxon>Alcaligenaceae</taxon>
        <taxon>Bordetella</taxon>
    </lineage>
</organism>
<evidence type="ECO:0000256" key="1">
    <source>
        <dbReference type="SAM" id="MobiDB-lite"/>
    </source>
</evidence>
<dbReference type="EMBL" id="NEVK01000004">
    <property type="protein sequence ID" value="OZI22888.1"/>
    <property type="molecule type" value="Genomic_DNA"/>
</dbReference>
<name>A0A261RCY9_9BORD</name>